<dbReference type="GO" id="GO:0030288">
    <property type="term" value="C:outer membrane-bounded periplasmic space"/>
    <property type="evidence" value="ECO:0007669"/>
    <property type="project" value="TreeGrafter"/>
</dbReference>
<dbReference type="InterPro" id="IPR051455">
    <property type="entry name" value="Bact_solute-bind_prot3"/>
</dbReference>
<dbReference type="SUPFAM" id="SSF53850">
    <property type="entry name" value="Periplasmic binding protein-like II"/>
    <property type="match status" value="1"/>
</dbReference>
<keyword evidence="6" id="KW-1185">Reference proteome</keyword>
<dbReference type="Gene3D" id="3.40.190.10">
    <property type="entry name" value="Periplasmic binding protein-like II"/>
    <property type="match status" value="2"/>
</dbReference>
<evidence type="ECO:0000259" key="4">
    <source>
        <dbReference type="SMART" id="SM00062"/>
    </source>
</evidence>
<dbReference type="CDD" id="cd13688">
    <property type="entry name" value="PBP2_GltI_DEBP"/>
    <property type="match status" value="1"/>
</dbReference>
<comment type="caution">
    <text evidence="5">The sequence shown here is derived from an EMBL/GenBank/DDBJ whole genome shotgun (WGS) entry which is preliminary data.</text>
</comment>
<sequence>MPWLVAFIVGMLSWHGAALGDQFSTSPVLSRIALNGEINVGHRASEAPFSYVANDKPMGYAIDLCLNIIEGLRKELALDELTINFVPVTPANRFILVRNGQVDIECGVTTNTPERRRQAAFSYPHFLTATRYVSLAEQNMQSIDDLAGRSVVSTTGTINIEQLNQLNRREGLNIAVMLSHNHEEAFAMVASGQASAFVMDAVLLAGLVSTATDPGIFNISEAALSNAEPYGLMMPPDDPVFVELVNNKLRHLYQSDAILPLYAKWFLQPIPPDDQVLSLPLTPELAAIFADPCSYLDDSSLDDSSLDDNLE</sequence>
<feature type="domain" description="Solute-binding protein family 3/N-terminal" evidence="4">
    <location>
        <begin position="37"/>
        <end position="269"/>
    </location>
</feature>
<evidence type="ECO:0000313" key="6">
    <source>
        <dbReference type="Proteomes" id="UP000321303"/>
    </source>
</evidence>
<keyword evidence="2" id="KW-0813">Transport</keyword>
<dbReference type="AlphaFoldDB" id="A0A511UKH6"/>
<proteinExistence type="inferred from homology"/>
<name>A0A511UKH6_9GAMM</name>
<dbReference type="RefSeq" id="WP_146872678.1">
    <property type="nucleotide sequence ID" value="NZ_BJXV01000001.1"/>
</dbReference>
<protein>
    <submittedName>
        <fullName evidence="5">Amino acid ABC transporter substrate-binding protein</fullName>
    </submittedName>
</protein>
<dbReference type="Pfam" id="PF00497">
    <property type="entry name" value="SBP_bac_3"/>
    <property type="match status" value="1"/>
</dbReference>
<accession>A0A511UKH6</accession>
<dbReference type="PANTHER" id="PTHR30085:SF2">
    <property type="entry name" value="GLUTAMATE_ASPARTATE IMPORT SOLUTE-BINDING PROTEIN"/>
    <property type="match status" value="1"/>
</dbReference>
<dbReference type="SMART" id="SM00062">
    <property type="entry name" value="PBPb"/>
    <property type="match status" value="1"/>
</dbReference>
<dbReference type="Proteomes" id="UP000321303">
    <property type="component" value="Unassembled WGS sequence"/>
</dbReference>
<organism evidence="5 6">
    <name type="scientific">Halovibrio variabilis</name>
    <dbReference type="NCBI Taxonomy" id="31910"/>
    <lineage>
        <taxon>Bacteria</taxon>
        <taxon>Pseudomonadati</taxon>
        <taxon>Pseudomonadota</taxon>
        <taxon>Gammaproteobacteria</taxon>
        <taxon>Oceanospirillales</taxon>
        <taxon>Halomonadaceae</taxon>
        <taxon>Halovibrio</taxon>
    </lineage>
</organism>
<reference evidence="5 6" key="1">
    <citation type="submission" date="2019-07" db="EMBL/GenBank/DDBJ databases">
        <title>Whole genome shotgun sequence of Halomonas variabilis NBRC 102410.</title>
        <authorList>
            <person name="Hosoyama A."/>
            <person name="Uohara A."/>
            <person name="Ohji S."/>
            <person name="Ichikawa N."/>
        </authorList>
    </citation>
    <scope>NUCLEOTIDE SEQUENCE [LARGE SCALE GENOMIC DNA]</scope>
    <source>
        <strain evidence="5 6">NBRC 102410</strain>
    </source>
</reference>
<dbReference type="OrthoDB" id="7240770at2"/>
<evidence type="ECO:0000256" key="1">
    <source>
        <dbReference type="ARBA" id="ARBA00010333"/>
    </source>
</evidence>
<evidence type="ECO:0000313" key="5">
    <source>
        <dbReference type="EMBL" id="GEN26601.1"/>
    </source>
</evidence>
<dbReference type="PANTHER" id="PTHR30085">
    <property type="entry name" value="AMINO ACID ABC TRANSPORTER PERMEASE"/>
    <property type="match status" value="1"/>
</dbReference>
<keyword evidence="3" id="KW-0732">Signal</keyword>
<gene>
    <name evidence="5" type="ORF">HVA01_02470</name>
</gene>
<dbReference type="GO" id="GO:0005576">
    <property type="term" value="C:extracellular region"/>
    <property type="evidence" value="ECO:0007669"/>
    <property type="project" value="TreeGrafter"/>
</dbReference>
<dbReference type="GO" id="GO:0006865">
    <property type="term" value="P:amino acid transport"/>
    <property type="evidence" value="ECO:0007669"/>
    <property type="project" value="TreeGrafter"/>
</dbReference>
<comment type="similarity">
    <text evidence="1">Belongs to the bacterial solute-binding protein 3 family.</text>
</comment>
<evidence type="ECO:0000256" key="3">
    <source>
        <dbReference type="ARBA" id="ARBA00022729"/>
    </source>
</evidence>
<evidence type="ECO:0000256" key="2">
    <source>
        <dbReference type="ARBA" id="ARBA00022448"/>
    </source>
</evidence>
<dbReference type="InterPro" id="IPR001638">
    <property type="entry name" value="Solute-binding_3/MltF_N"/>
</dbReference>
<dbReference type="EMBL" id="BJXV01000001">
    <property type="protein sequence ID" value="GEN26601.1"/>
    <property type="molecule type" value="Genomic_DNA"/>
</dbReference>